<dbReference type="PANTHER" id="PTHR45527:SF1">
    <property type="entry name" value="FATTY ACID SYNTHASE"/>
    <property type="match status" value="1"/>
</dbReference>
<evidence type="ECO:0000313" key="5">
    <source>
        <dbReference type="EMBL" id="MBO8199348.1"/>
    </source>
</evidence>
<dbReference type="InterPro" id="IPR009081">
    <property type="entry name" value="PP-bd_ACP"/>
</dbReference>
<protein>
    <submittedName>
        <fullName evidence="5">Non-ribosomal peptide synthetase</fullName>
    </submittedName>
</protein>
<gene>
    <name evidence="5" type="ORF">JW613_13710</name>
</gene>
<dbReference type="EMBL" id="JAFFZM010000007">
    <property type="protein sequence ID" value="MBO8199348.1"/>
    <property type="molecule type" value="Genomic_DNA"/>
</dbReference>
<dbReference type="GeneID" id="96259666"/>
<dbReference type="Pfam" id="PF00550">
    <property type="entry name" value="PP-binding"/>
    <property type="match status" value="1"/>
</dbReference>
<dbReference type="InterPro" id="IPR010071">
    <property type="entry name" value="AA_adenyl_dom"/>
</dbReference>
<dbReference type="InterPro" id="IPR000873">
    <property type="entry name" value="AMP-dep_synth/lig_dom"/>
</dbReference>
<dbReference type="SUPFAM" id="SSF47336">
    <property type="entry name" value="ACP-like"/>
    <property type="match status" value="1"/>
</dbReference>
<dbReference type="InterPro" id="IPR020806">
    <property type="entry name" value="PKS_PP-bd"/>
</dbReference>
<feature type="region of interest" description="Disordered" evidence="3">
    <location>
        <begin position="502"/>
        <end position="524"/>
    </location>
</feature>
<evidence type="ECO:0000259" key="4">
    <source>
        <dbReference type="PROSITE" id="PS50075"/>
    </source>
</evidence>
<reference evidence="5 6" key="1">
    <citation type="submission" date="2021-02" db="EMBL/GenBank/DDBJ databases">
        <title>Streptomyces spirodelae sp. nov., isolated from duckweed.</title>
        <authorList>
            <person name="Saimee Y."/>
            <person name="Duangmal K."/>
        </authorList>
    </citation>
    <scope>NUCLEOTIDE SEQUENCE [LARGE SCALE GENOMIC DNA]</scope>
    <source>
        <strain evidence="5 6">DSM 42105</strain>
    </source>
</reference>
<dbReference type="PANTHER" id="PTHR45527">
    <property type="entry name" value="NONRIBOSOMAL PEPTIDE SYNTHETASE"/>
    <property type="match status" value="1"/>
</dbReference>
<dbReference type="Gene3D" id="3.40.50.12780">
    <property type="entry name" value="N-terminal domain of ligase-like"/>
    <property type="match status" value="1"/>
</dbReference>
<dbReference type="SUPFAM" id="SSF56801">
    <property type="entry name" value="Acetyl-CoA synthetase-like"/>
    <property type="match status" value="1"/>
</dbReference>
<dbReference type="InterPro" id="IPR036736">
    <property type="entry name" value="ACP-like_sf"/>
</dbReference>
<dbReference type="InterPro" id="IPR045851">
    <property type="entry name" value="AMP-bd_C_sf"/>
</dbReference>
<dbReference type="PROSITE" id="PS00455">
    <property type="entry name" value="AMP_BINDING"/>
    <property type="match status" value="1"/>
</dbReference>
<dbReference type="InterPro" id="IPR025110">
    <property type="entry name" value="AMP-bd_C"/>
</dbReference>
<dbReference type="SMART" id="SM00823">
    <property type="entry name" value="PKS_PP"/>
    <property type="match status" value="1"/>
</dbReference>
<dbReference type="Pfam" id="PF00501">
    <property type="entry name" value="AMP-binding"/>
    <property type="match status" value="1"/>
</dbReference>
<sequence length="600" mass="64891">MRSVTGGPGSGPENSTLPELFGEVARRYPERTALVHGPERLTYAELDARADKVAHALRECGVAPGTFIGLHLTRSLELYVITLAVLKAGGCVVPLNPAHPDAVVRRIVEEADVRLLVHQGRWPAPESGDGPRRVTTTALIERARDCDGGALEAGSDPEGPAFVMFTSGSTGRPKGVLVPHRGLTRLAVHSDEFEITENDCFVQQAAHSFAASTIEIWQSLLHGARLVVLPPRTPTLTDLVEAIEQHGVTFLSLPCGLFNLLVDQEPRSLRNVRVITVSGDFPSAAHLAKAAATTSAKVYNCYGCTEGSSLVAVYRVRADDPPRAGERVPVGRAMPLMTADVLDARLRPCAPDEPGELCIGGAGVARGYLNDSAATDEKFVPHPADPGRVLYRTGDRALKTPDGNLLLLGRSDGMVKIRGYRVETSAVELALRAHEAVDQAVVRAFGDEVTQRRLVAFYTTRDDAALRPSHLVDHLRELVQDYMIPSDFRHLDAMPLNVNGKIDRTSLTDPGTQTERPESGERMSSPLEAAVLHTWKDIIGVDDVTASDGFLENGGNSLHFVQLASNLKKVLGIDISVEEIFRHDNAEKLARHIEDLRAAG</sequence>
<dbReference type="Gene3D" id="3.30.300.30">
    <property type="match status" value="1"/>
</dbReference>
<accession>A0ABS3XVB4</accession>
<name>A0ABS3XVB4_9ACTN</name>
<proteinExistence type="predicted"/>
<dbReference type="InterPro" id="IPR042099">
    <property type="entry name" value="ANL_N_sf"/>
</dbReference>
<feature type="domain" description="Carrier" evidence="4">
    <location>
        <begin position="522"/>
        <end position="597"/>
    </location>
</feature>
<keyword evidence="1" id="KW-0596">Phosphopantetheine</keyword>
<dbReference type="PROSITE" id="PS50075">
    <property type="entry name" value="CARRIER"/>
    <property type="match status" value="1"/>
</dbReference>
<dbReference type="Proteomes" id="UP000721954">
    <property type="component" value="Unassembled WGS sequence"/>
</dbReference>
<comment type="caution">
    <text evidence="5">The sequence shown here is derived from an EMBL/GenBank/DDBJ whole genome shotgun (WGS) entry which is preliminary data.</text>
</comment>
<dbReference type="NCBIfam" id="TIGR01733">
    <property type="entry name" value="AA-adenyl-dom"/>
    <property type="match status" value="1"/>
</dbReference>
<evidence type="ECO:0000256" key="1">
    <source>
        <dbReference type="ARBA" id="ARBA00022450"/>
    </source>
</evidence>
<dbReference type="RefSeq" id="WP_209211080.1">
    <property type="nucleotide sequence ID" value="NZ_JAFFZM010000007.1"/>
</dbReference>
<dbReference type="Gene3D" id="1.10.1200.10">
    <property type="entry name" value="ACP-like"/>
    <property type="match status" value="1"/>
</dbReference>
<dbReference type="Pfam" id="PF13193">
    <property type="entry name" value="AMP-binding_C"/>
    <property type="match status" value="1"/>
</dbReference>
<keyword evidence="6" id="KW-1185">Reference proteome</keyword>
<organism evidence="5 6">
    <name type="scientific">Streptomyces smyrnaeus</name>
    <dbReference type="NCBI Taxonomy" id="1387713"/>
    <lineage>
        <taxon>Bacteria</taxon>
        <taxon>Bacillati</taxon>
        <taxon>Actinomycetota</taxon>
        <taxon>Actinomycetes</taxon>
        <taxon>Kitasatosporales</taxon>
        <taxon>Streptomycetaceae</taxon>
        <taxon>Streptomyces</taxon>
    </lineage>
</organism>
<dbReference type="InterPro" id="IPR020845">
    <property type="entry name" value="AMP-binding_CS"/>
</dbReference>
<keyword evidence="2" id="KW-0597">Phosphoprotein</keyword>
<evidence type="ECO:0000256" key="3">
    <source>
        <dbReference type="SAM" id="MobiDB-lite"/>
    </source>
</evidence>
<dbReference type="CDD" id="cd05930">
    <property type="entry name" value="A_NRPS"/>
    <property type="match status" value="1"/>
</dbReference>
<evidence type="ECO:0000313" key="6">
    <source>
        <dbReference type="Proteomes" id="UP000721954"/>
    </source>
</evidence>
<evidence type="ECO:0000256" key="2">
    <source>
        <dbReference type="ARBA" id="ARBA00022553"/>
    </source>
</evidence>